<dbReference type="RefSeq" id="WP_025372738.1">
    <property type="nucleotide sequence ID" value="NZ_CP003915.1"/>
</dbReference>
<protein>
    <submittedName>
        <fullName evidence="3">Putative Bug-like extracytoplasmic solute binding receptor, TTT family</fullName>
    </submittedName>
</protein>
<sequence>MFNVTQPVLTLMFGIAFSIPCLAANPPYPSKVVKIIVPTGPGTASDATARYLSDGLSKKFGKTFIVENRPGASATIATAAVHRAAPDGHTLLLTYSTHYINQWSLKLDYDALDFMPLAQLNKSPIVLSVGVASPYHSVEELVESARSRPGKLSFASVGGVSQIAGAYFLKKAGIQINSVLYKDPTQSLLDTANGLADMSFTGLTAPLPFVHSGKLRVLGVSTAQRDSNLPGVPAIAESGVPGYEFASNVIMLAPPRTPKDIVKQISEAVGEIALSTEFKNLCKVQGCTVDYLDSEQLATRFPQELEKWKTLVDQAGLTAK</sequence>
<dbReference type="PANTHER" id="PTHR42928">
    <property type="entry name" value="TRICARBOXYLATE-BINDING PROTEIN"/>
    <property type="match status" value="1"/>
</dbReference>
<feature type="signal peptide" evidence="2">
    <location>
        <begin position="1"/>
        <end position="23"/>
    </location>
</feature>
<evidence type="ECO:0000256" key="2">
    <source>
        <dbReference type="SAM" id="SignalP"/>
    </source>
</evidence>
<dbReference type="PANTHER" id="PTHR42928:SF5">
    <property type="entry name" value="BLR1237 PROTEIN"/>
    <property type="match status" value="1"/>
</dbReference>
<accession>W0PEY1</accession>
<dbReference type="InterPro" id="IPR042100">
    <property type="entry name" value="Bug_dom1"/>
</dbReference>
<evidence type="ECO:0000313" key="3">
    <source>
        <dbReference type="EMBL" id="AHG64102.1"/>
    </source>
</evidence>
<dbReference type="STRING" id="1247726.MIM_c20230"/>
<name>W0PEY1_ADVMD</name>
<dbReference type="Gene3D" id="3.40.190.150">
    <property type="entry name" value="Bordetella uptake gene, domain 1"/>
    <property type="match status" value="1"/>
</dbReference>
<dbReference type="PATRIC" id="fig|1247726.3.peg.2226"/>
<feature type="chain" id="PRO_5004793003" evidence="2">
    <location>
        <begin position="24"/>
        <end position="320"/>
    </location>
</feature>
<dbReference type="SUPFAM" id="SSF53850">
    <property type="entry name" value="Periplasmic binding protein-like II"/>
    <property type="match status" value="1"/>
</dbReference>
<dbReference type="AlphaFoldDB" id="W0PEY1"/>
<comment type="similarity">
    <text evidence="1">Belongs to the UPF0065 (bug) family.</text>
</comment>
<dbReference type="Gene3D" id="3.40.190.10">
    <property type="entry name" value="Periplasmic binding protein-like II"/>
    <property type="match status" value="1"/>
</dbReference>
<dbReference type="eggNOG" id="COG3181">
    <property type="taxonomic scope" value="Bacteria"/>
</dbReference>
<proteinExistence type="inferred from homology"/>
<dbReference type="PIRSF" id="PIRSF017082">
    <property type="entry name" value="YflP"/>
    <property type="match status" value="1"/>
</dbReference>
<keyword evidence="2" id="KW-0732">Signal</keyword>
<dbReference type="CDD" id="cd07012">
    <property type="entry name" value="PBP2_Bug_TTT"/>
    <property type="match status" value="1"/>
</dbReference>
<dbReference type="Pfam" id="PF03401">
    <property type="entry name" value="TctC"/>
    <property type="match status" value="1"/>
</dbReference>
<dbReference type="EMBL" id="CP003915">
    <property type="protein sequence ID" value="AHG64102.1"/>
    <property type="molecule type" value="Genomic_DNA"/>
</dbReference>
<dbReference type="HOGENOM" id="CLU_045683_0_0_4"/>
<dbReference type="KEGG" id="amim:MIM_c20230"/>
<keyword evidence="4" id="KW-1185">Reference proteome</keyword>
<organism evidence="3 4">
    <name type="scientific">Advenella mimigardefordensis (strain DSM 17166 / LMG 22922 / DPN7)</name>
    <dbReference type="NCBI Taxonomy" id="1247726"/>
    <lineage>
        <taxon>Bacteria</taxon>
        <taxon>Pseudomonadati</taxon>
        <taxon>Pseudomonadota</taxon>
        <taxon>Betaproteobacteria</taxon>
        <taxon>Burkholderiales</taxon>
        <taxon>Alcaligenaceae</taxon>
    </lineage>
</organism>
<reference evidence="3 4" key="1">
    <citation type="journal article" date="2014" name="Microbiology">
        <title>Unravelling the complete genome sequence of Advenella mimigardefordensis strain DPN7T and novel insights in the catabolism of the xenobiotic polythioester precursor 3,3'-dithiodipropionate.</title>
        <authorList>
            <person name="Wubbeler J.H."/>
            <person name="Hiessl S."/>
            <person name="Schuldes J."/>
            <person name="Thurmer A."/>
            <person name="Daniel R."/>
            <person name="Steinbuchel A."/>
        </authorList>
    </citation>
    <scope>NUCLEOTIDE SEQUENCE [LARGE SCALE GENOMIC DNA]</scope>
    <source>
        <strain evidence="4">DSM 17166 / LMG 22922 / DPN7</strain>
    </source>
</reference>
<keyword evidence="3" id="KW-0675">Receptor</keyword>
<dbReference type="Proteomes" id="UP000019095">
    <property type="component" value="Chromosome"/>
</dbReference>
<dbReference type="OrthoDB" id="8959453at2"/>
<dbReference type="InterPro" id="IPR005064">
    <property type="entry name" value="BUG"/>
</dbReference>
<gene>
    <name evidence="3" type="ORF">MIM_c20230</name>
</gene>
<evidence type="ECO:0000256" key="1">
    <source>
        <dbReference type="ARBA" id="ARBA00006987"/>
    </source>
</evidence>
<evidence type="ECO:0000313" key="4">
    <source>
        <dbReference type="Proteomes" id="UP000019095"/>
    </source>
</evidence>